<keyword evidence="1" id="KW-0812">Transmembrane</keyword>
<organism evidence="2 3">
    <name type="scientific">Canavalia gladiata</name>
    <name type="common">Sword bean</name>
    <name type="synonym">Dolichos gladiatus</name>
    <dbReference type="NCBI Taxonomy" id="3824"/>
    <lineage>
        <taxon>Eukaryota</taxon>
        <taxon>Viridiplantae</taxon>
        <taxon>Streptophyta</taxon>
        <taxon>Embryophyta</taxon>
        <taxon>Tracheophyta</taxon>
        <taxon>Spermatophyta</taxon>
        <taxon>Magnoliopsida</taxon>
        <taxon>eudicotyledons</taxon>
        <taxon>Gunneridae</taxon>
        <taxon>Pentapetalae</taxon>
        <taxon>rosids</taxon>
        <taxon>fabids</taxon>
        <taxon>Fabales</taxon>
        <taxon>Fabaceae</taxon>
        <taxon>Papilionoideae</taxon>
        <taxon>50 kb inversion clade</taxon>
        <taxon>NPAAA clade</taxon>
        <taxon>indigoferoid/millettioid clade</taxon>
        <taxon>Phaseoleae</taxon>
        <taxon>Canavalia</taxon>
    </lineage>
</organism>
<keyword evidence="1" id="KW-1133">Transmembrane helix</keyword>
<dbReference type="AlphaFoldDB" id="A0AAN9JXK3"/>
<dbReference type="Proteomes" id="UP001367508">
    <property type="component" value="Unassembled WGS sequence"/>
</dbReference>
<gene>
    <name evidence="2" type="ORF">VNO77_43885</name>
</gene>
<evidence type="ECO:0000313" key="2">
    <source>
        <dbReference type="EMBL" id="KAK7305971.1"/>
    </source>
</evidence>
<keyword evidence="3" id="KW-1185">Reference proteome</keyword>
<keyword evidence="1" id="KW-0472">Membrane</keyword>
<protein>
    <submittedName>
        <fullName evidence="2">Uncharacterized protein</fullName>
    </submittedName>
</protein>
<comment type="caution">
    <text evidence="2">The sequence shown here is derived from an EMBL/GenBank/DDBJ whole genome shotgun (WGS) entry which is preliminary data.</text>
</comment>
<name>A0AAN9JXK3_CANGL</name>
<dbReference type="EMBL" id="JAYMYQ010000011">
    <property type="protein sequence ID" value="KAK7305971.1"/>
    <property type="molecule type" value="Genomic_DNA"/>
</dbReference>
<accession>A0AAN9JXK3</accession>
<evidence type="ECO:0000256" key="1">
    <source>
        <dbReference type="SAM" id="Phobius"/>
    </source>
</evidence>
<proteinExistence type="predicted"/>
<sequence>MLEANEEEKKRGNMSELFRFPSSKLVLMDYAKGKNVSHLSSGWFHAHLIMQPNCPILATVCSVDDFKWPLSMDTVIFRMSLRTFAIALPGLLFGLQFLLPCPLVIIELLQLVFQKYAHFKDIYHHERGYPVDDNDPKIWRKLRPQFVGMAHEALRKLGHLAGGSRFSVENHNSCFLRACRMSAMIKLITESMLVNTMTSRLINIKGTNPPEAHQGRAYATVSTFTCLVDAAEYAWLVFCGLGDKVESVESPLRLPSSDIGYQVWSLNQEGLLVFMHRLGPATELEQKLLSEKVERKDPREISAARAKGLLELMRS</sequence>
<evidence type="ECO:0000313" key="3">
    <source>
        <dbReference type="Proteomes" id="UP001367508"/>
    </source>
</evidence>
<feature type="transmembrane region" description="Helical" evidence="1">
    <location>
        <begin position="81"/>
        <end position="99"/>
    </location>
</feature>
<reference evidence="2 3" key="1">
    <citation type="submission" date="2024-01" db="EMBL/GenBank/DDBJ databases">
        <title>The genomes of 5 underutilized Papilionoideae crops provide insights into root nodulation and disease resistanc.</title>
        <authorList>
            <person name="Jiang F."/>
        </authorList>
    </citation>
    <scope>NUCLEOTIDE SEQUENCE [LARGE SCALE GENOMIC DNA]</scope>
    <source>
        <strain evidence="2">LVBAO_FW01</strain>
        <tissue evidence="2">Leaves</tissue>
    </source>
</reference>